<keyword evidence="10 14" id="KW-1133">Transmembrane helix</keyword>
<keyword evidence="2" id="KW-0723">Serine/threonine-protein kinase</keyword>
<dbReference type="PANTHER" id="PTHR27002:SF1073">
    <property type="entry name" value="CYSTEINE-RICH RECEPTOR-LIKE PROTEIN KINASE 29"/>
    <property type="match status" value="1"/>
</dbReference>
<comment type="subcellular location">
    <subcellularLocation>
        <location evidence="1">Membrane</location>
        <topology evidence="1">Single-pass membrane protein</topology>
    </subcellularLocation>
</comment>
<keyword evidence="3" id="KW-0808">Transferase</keyword>
<dbReference type="PROSITE" id="PS51473">
    <property type="entry name" value="GNK2"/>
    <property type="match status" value="2"/>
</dbReference>
<dbReference type="PANTHER" id="PTHR27002">
    <property type="entry name" value="RECEPTOR-LIKE SERINE/THREONINE-PROTEIN KINASE SD1-8"/>
    <property type="match status" value="1"/>
</dbReference>
<proteinExistence type="predicted"/>
<evidence type="ECO:0000256" key="1">
    <source>
        <dbReference type="ARBA" id="ARBA00004167"/>
    </source>
</evidence>
<feature type="transmembrane region" description="Helical" evidence="14">
    <location>
        <begin position="277"/>
        <end position="300"/>
    </location>
</feature>
<evidence type="ECO:0000256" key="14">
    <source>
        <dbReference type="SAM" id="Phobius"/>
    </source>
</evidence>
<sequence length="676" mass="74860">MVYPTLLVFLYAVWASVAQPDFLYLFCAYDKGNYTANSTYEENLNHFLLSLSSSSYIDNGFYNSSYGQKYSQVHAMGLCRGDVDPGICSDCLRNAASLLRQRCPDQKEAIGWYDECMLRYSNRSIFGIMETSPGFPKGGVNSVSANYTDTFHDVVRTSLETLRSQAAAGGSARKFAAKNATLPDFKALSTLVQCTPDLSEKDCNDCLLEASEGLPRSDGNGLGRILRPSCAIRFEVHPFNESTPQSSTPSPYTVVLKISSTDPAASAEGKYNRNKSLVLFILLFVPVSFLVLLAAMGIYVNMTSSTNKLQMDETRGRPQFLGFDFGTIKVATQNFSEACKHGEDEFGIVYKGTLPGGAVIAVKRLVRDHEPRNTEFENEDIPRLVTKLQHPNVVRILGFCYEGRQKLLIYEFVPNTSLDHFLSAVCSHDLKASTILLDEEMNPKISAFGLGSLFALYPIEETERTVAGTNGYLVPQNEMLRLFSKKSNVYKFGILVLEIVSAQRNSCFQNGENGEDLLSYVWRKWTERAPSNVVDPSLEPVSTTQQDTIMRCIQIGLLCVQKNVAGLPTLDLVNDMLNRRSSVNLPLPSQPATLLPDSSTESEMSSGGGHNTEVTESTLSKRQPKRGPSQKEETPSNLQPKRAPSLRSTLVRALRKLKVRGHLWKCNTFVARDAAS</sequence>
<reference evidence="18 19" key="1">
    <citation type="journal article" date="2019" name="Plant Biotechnol. J.">
        <title>The red bayberry genome and genetic basis of sex determination.</title>
        <authorList>
            <person name="Jia H.M."/>
            <person name="Jia H.J."/>
            <person name="Cai Q.L."/>
            <person name="Wang Y."/>
            <person name="Zhao H.B."/>
            <person name="Yang W.F."/>
            <person name="Wang G.Y."/>
            <person name="Li Y.H."/>
            <person name="Zhan D.L."/>
            <person name="Shen Y.T."/>
            <person name="Niu Q.F."/>
            <person name="Chang L."/>
            <person name="Qiu J."/>
            <person name="Zhao L."/>
            <person name="Xie H.B."/>
            <person name="Fu W.Y."/>
            <person name="Jin J."/>
            <person name="Li X.W."/>
            <person name="Jiao Y."/>
            <person name="Zhou C.C."/>
            <person name="Tu T."/>
            <person name="Chai C.Y."/>
            <person name="Gao J.L."/>
            <person name="Fan L.J."/>
            <person name="van de Weg E."/>
            <person name="Wang J.Y."/>
            <person name="Gao Z.S."/>
        </authorList>
    </citation>
    <scope>NUCLEOTIDE SEQUENCE [LARGE SCALE GENOMIC DNA]</scope>
    <source>
        <tissue evidence="18">Leaves</tissue>
    </source>
</reference>
<feature type="signal peptide" evidence="15">
    <location>
        <begin position="1"/>
        <end position="18"/>
    </location>
</feature>
<dbReference type="Pfam" id="PF01657">
    <property type="entry name" value="Stress-antifung"/>
    <property type="match status" value="2"/>
</dbReference>
<comment type="caution">
    <text evidence="18">The sequence shown here is derived from an EMBL/GenBank/DDBJ whole genome shotgun (WGS) entry which is preliminary data.</text>
</comment>
<dbReference type="CDD" id="cd23509">
    <property type="entry name" value="Gnk2-like"/>
    <property type="match status" value="2"/>
</dbReference>
<dbReference type="AlphaFoldDB" id="A0A6A1UJQ6"/>
<evidence type="ECO:0000313" key="18">
    <source>
        <dbReference type="EMBL" id="KAB1200734.1"/>
    </source>
</evidence>
<dbReference type="Gene3D" id="1.10.510.10">
    <property type="entry name" value="Transferase(Phosphotransferase) domain 1"/>
    <property type="match status" value="1"/>
</dbReference>
<evidence type="ECO:0000256" key="13">
    <source>
        <dbReference type="SAM" id="MobiDB-lite"/>
    </source>
</evidence>
<dbReference type="InterPro" id="IPR000719">
    <property type="entry name" value="Prot_kinase_dom"/>
</dbReference>
<keyword evidence="9" id="KW-0067">ATP-binding</keyword>
<evidence type="ECO:0000256" key="6">
    <source>
        <dbReference type="ARBA" id="ARBA00022737"/>
    </source>
</evidence>
<keyword evidence="5 15" id="KW-0732">Signal</keyword>
<dbReference type="SUPFAM" id="SSF56112">
    <property type="entry name" value="Protein kinase-like (PK-like)"/>
    <property type="match status" value="1"/>
</dbReference>
<dbReference type="InterPro" id="IPR001245">
    <property type="entry name" value="Ser-Thr/Tyr_kinase_cat_dom"/>
</dbReference>
<dbReference type="Pfam" id="PF07714">
    <property type="entry name" value="PK_Tyr_Ser-Thr"/>
    <property type="match status" value="1"/>
</dbReference>
<evidence type="ECO:0000256" key="7">
    <source>
        <dbReference type="ARBA" id="ARBA00022741"/>
    </source>
</evidence>
<evidence type="ECO:0000256" key="3">
    <source>
        <dbReference type="ARBA" id="ARBA00022679"/>
    </source>
</evidence>
<dbReference type="GO" id="GO:0005524">
    <property type="term" value="F:ATP binding"/>
    <property type="evidence" value="ECO:0007669"/>
    <property type="project" value="UniProtKB-KW"/>
</dbReference>
<protein>
    <submittedName>
        <fullName evidence="18">Cysteine-rich receptor-like protein kinase 25</fullName>
    </submittedName>
</protein>
<keyword evidence="7" id="KW-0547">Nucleotide-binding</keyword>
<dbReference type="InterPro" id="IPR038408">
    <property type="entry name" value="GNK2_sf"/>
</dbReference>
<evidence type="ECO:0000256" key="12">
    <source>
        <dbReference type="ARBA" id="ARBA00023170"/>
    </source>
</evidence>
<evidence type="ECO:0000256" key="2">
    <source>
        <dbReference type="ARBA" id="ARBA00022527"/>
    </source>
</evidence>
<keyword evidence="4 14" id="KW-0812">Transmembrane</keyword>
<dbReference type="InterPro" id="IPR002902">
    <property type="entry name" value="GNK2"/>
</dbReference>
<keyword evidence="12 18" id="KW-0675">Receptor</keyword>
<keyword evidence="11 14" id="KW-0472">Membrane</keyword>
<evidence type="ECO:0000259" key="17">
    <source>
        <dbReference type="PROSITE" id="PS51473"/>
    </source>
</evidence>
<keyword evidence="8 18" id="KW-0418">Kinase</keyword>
<evidence type="ECO:0000256" key="15">
    <source>
        <dbReference type="SAM" id="SignalP"/>
    </source>
</evidence>
<gene>
    <name evidence="18" type="ORF">CJ030_MR0G006488</name>
</gene>
<dbReference type="FunFam" id="3.30.430.20:FF:000003">
    <property type="entry name" value="Cysteine-rich RLK (RECEPTOR-like protein kinase) 10"/>
    <property type="match status" value="1"/>
</dbReference>
<dbReference type="EMBL" id="RXIC02000130">
    <property type="protein sequence ID" value="KAB1200734.1"/>
    <property type="molecule type" value="Genomic_DNA"/>
</dbReference>
<dbReference type="PROSITE" id="PS50011">
    <property type="entry name" value="PROTEIN_KINASE_DOM"/>
    <property type="match status" value="1"/>
</dbReference>
<name>A0A6A1UJQ6_9ROSI</name>
<keyword evidence="19" id="KW-1185">Reference proteome</keyword>
<evidence type="ECO:0000256" key="10">
    <source>
        <dbReference type="ARBA" id="ARBA00022989"/>
    </source>
</evidence>
<dbReference type="InterPro" id="IPR011009">
    <property type="entry name" value="Kinase-like_dom_sf"/>
</dbReference>
<evidence type="ECO:0000256" key="11">
    <source>
        <dbReference type="ARBA" id="ARBA00023136"/>
    </source>
</evidence>
<feature type="compositionally biased region" description="Polar residues" evidence="13">
    <location>
        <begin position="612"/>
        <end position="621"/>
    </location>
</feature>
<accession>A0A6A1UJQ6</accession>
<evidence type="ECO:0000259" key="16">
    <source>
        <dbReference type="PROSITE" id="PS50011"/>
    </source>
</evidence>
<feature type="domain" description="Protein kinase" evidence="16">
    <location>
        <begin position="335"/>
        <end position="593"/>
    </location>
</feature>
<evidence type="ECO:0000256" key="5">
    <source>
        <dbReference type="ARBA" id="ARBA00022729"/>
    </source>
</evidence>
<dbReference type="Gene3D" id="3.30.200.20">
    <property type="entry name" value="Phosphorylase Kinase, domain 1"/>
    <property type="match status" value="1"/>
</dbReference>
<dbReference type="GO" id="GO:0004674">
    <property type="term" value="F:protein serine/threonine kinase activity"/>
    <property type="evidence" value="ECO:0007669"/>
    <property type="project" value="UniProtKB-KW"/>
</dbReference>
<evidence type="ECO:0000313" key="19">
    <source>
        <dbReference type="Proteomes" id="UP000516437"/>
    </source>
</evidence>
<evidence type="ECO:0000256" key="8">
    <source>
        <dbReference type="ARBA" id="ARBA00022777"/>
    </source>
</evidence>
<dbReference type="Proteomes" id="UP000516437">
    <property type="component" value="Unassembled WGS sequence"/>
</dbReference>
<feature type="chain" id="PRO_5025380092" evidence="15">
    <location>
        <begin position="19"/>
        <end position="676"/>
    </location>
</feature>
<evidence type="ECO:0000256" key="9">
    <source>
        <dbReference type="ARBA" id="ARBA00022840"/>
    </source>
</evidence>
<feature type="region of interest" description="Disordered" evidence="13">
    <location>
        <begin position="582"/>
        <end position="647"/>
    </location>
</feature>
<dbReference type="OrthoDB" id="4062651at2759"/>
<feature type="domain" description="Gnk2-homologous" evidence="17">
    <location>
        <begin position="22"/>
        <end position="125"/>
    </location>
</feature>
<dbReference type="GO" id="GO:0005886">
    <property type="term" value="C:plasma membrane"/>
    <property type="evidence" value="ECO:0007669"/>
    <property type="project" value="TreeGrafter"/>
</dbReference>
<organism evidence="18 19">
    <name type="scientific">Morella rubra</name>
    <name type="common">Chinese bayberry</name>
    <dbReference type="NCBI Taxonomy" id="262757"/>
    <lineage>
        <taxon>Eukaryota</taxon>
        <taxon>Viridiplantae</taxon>
        <taxon>Streptophyta</taxon>
        <taxon>Embryophyta</taxon>
        <taxon>Tracheophyta</taxon>
        <taxon>Spermatophyta</taxon>
        <taxon>Magnoliopsida</taxon>
        <taxon>eudicotyledons</taxon>
        <taxon>Gunneridae</taxon>
        <taxon>Pentapetalae</taxon>
        <taxon>rosids</taxon>
        <taxon>fabids</taxon>
        <taxon>Fagales</taxon>
        <taxon>Myricaceae</taxon>
        <taxon>Morella</taxon>
    </lineage>
</organism>
<keyword evidence="6" id="KW-0677">Repeat</keyword>
<evidence type="ECO:0000256" key="4">
    <source>
        <dbReference type="ARBA" id="ARBA00022692"/>
    </source>
</evidence>
<feature type="domain" description="Gnk2-homologous" evidence="17">
    <location>
        <begin position="131"/>
        <end position="239"/>
    </location>
</feature>
<dbReference type="Gene3D" id="3.30.430.20">
    <property type="entry name" value="Gnk2 domain, C-X8-C-X2-C motif"/>
    <property type="match status" value="2"/>
</dbReference>